<protein>
    <recommendedName>
        <fullName evidence="3">Veg protein</fullName>
    </recommendedName>
</protein>
<dbReference type="Gene3D" id="2.30.30.100">
    <property type="match status" value="1"/>
</dbReference>
<keyword evidence="2" id="KW-1185">Reference proteome</keyword>
<reference evidence="2" key="1">
    <citation type="submission" date="2010-12" db="EMBL/GenBank/DDBJ databases">
        <title>The genome sequence of Filifactor alocis strain ATCC 35896.</title>
        <authorList>
            <consortium name="The Broad Institute Genome Sequencing Platform"/>
            <person name="Ward D."/>
            <person name="Earl A."/>
            <person name="Feldgarden M."/>
            <person name="Young S.K."/>
            <person name="Gargeya S."/>
            <person name="Zeng Q."/>
            <person name="Alvarado L."/>
            <person name="Berlin A."/>
            <person name="Bochicchio J."/>
            <person name="Chapman S.B."/>
            <person name="Chen Z."/>
            <person name="Freedman E."/>
            <person name="Gellesch M."/>
            <person name="Goldberg J."/>
            <person name="Griggs A."/>
            <person name="Gujja S."/>
            <person name="Heilman E."/>
            <person name="Heiman D."/>
            <person name="Howarth C."/>
            <person name="Mehta T."/>
            <person name="Neiman D."/>
            <person name="Pearson M."/>
            <person name="Roberts A."/>
            <person name="Saif S."/>
            <person name="Shea T."/>
            <person name="Shenoy N."/>
            <person name="Sisk P."/>
            <person name="Stolte C."/>
            <person name="Sykes S."/>
            <person name="White J."/>
            <person name="Yandava C."/>
            <person name="Izard J."/>
            <person name="Blanton J.M."/>
            <person name="Baranova O.V."/>
            <person name="Tanner A.C."/>
            <person name="Dewhirst F.E."/>
            <person name="Haas B."/>
            <person name="Nusbaum C."/>
            <person name="Birren B."/>
        </authorList>
    </citation>
    <scope>NUCLEOTIDE SEQUENCE [LARGE SCALE GENOMIC DNA]</scope>
    <source>
        <strain evidence="2">ATCC 35896 / D40 B5</strain>
    </source>
</reference>
<dbReference type="PANTHER" id="PTHR40026:SF1">
    <property type="entry name" value="PROTEIN VEG"/>
    <property type="match status" value="1"/>
</dbReference>
<dbReference type="PANTHER" id="PTHR40026">
    <property type="entry name" value="PROTEIN VEG"/>
    <property type="match status" value="1"/>
</dbReference>
<dbReference type="Pfam" id="PF06257">
    <property type="entry name" value="VEG"/>
    <property type="match status" value="1"/>
</dbReference>
<sequence>MVNVVNNHTLDEIKRGLEKYLGRDVVVRANRGRKKFVKKEGVLECTYPNVFVVSYEGNDNHVTRVSYSYADILTSTVQLTLMRHEDSEKQKYA</sequence>
<evidence type="ECO:0000313" key="1">
    <source>
        <dbReference type="EMBL" id="EFE28617.1"/>
    </source>
</evidence>
<accession>D6GSH6</accession>
<dbReference type="Proteomes" id="UP000007468">
    <property type="component" value="Chromosome"/>
</dbReference>
<evidence type="ECO:0008006" key="3">
    <source>
        <dbReference type="Google" id="ProtNLM"/>
    </source>
</evidence>
<proteinExistence type="predicted"/>
<dbReference type="STRING" id="546269.HMPREF0389_00534"/>
<dbReference type="PIRSF" id="PIRSF037257">
    <property type="entry name" value="DUF1021"/>
    <property type="match status" value="1"/>
</dbReference>
<dbReference type="GO" id="GO:0006355">
    <property type="term" value="P:regulation of DNA-templated transcription"/>
    <property type="evidence" value="ECO:0007669"/>
    <property type="project" value="InterPro"/>
</dbReference>
<dbReference type="InterPro" id="IPR009366">
    <property type="entry name" value="Protein_Veg"/>
</dbReference>
<organism evidence="1 2">
    <name type="scientific">Filifactor alocis (strain ATCC 35896 / CCUG 47790 / D40 B5)</name>
    <name type="common">Fusobacterium alocis</name>
    <dbReference type="NCBI Taxonomy" id="546269"/>
    <lineage>
        <taxon>Bacteria</taxon>
        <taxon>Bacillati</taxon>
        <taxon>Bacillota</taxon>
        <taxon>Clostridia</taxon>
        <taxon>Peptostreptococcales</taxon>
        <taxon>Filifactoraceae</taxon>
        <taxon>Filifactor</taxon>
    </lineage>
</organism>
<dbReference type="AlphaFoldDB" id="D6GSH6"/>
<dbReference type="eggNOG" id="COG4466">
    <property type="taxonomic scope" value="Bacteria"/>
</dbReference>
<dbReference type="KEGG" id="faa:HMPREF0389_00534"/>
<dbReference type="EMBL" id="CP002390">
    <property type="protein sequence ID" value="EFE28617.1"/>
    <property type="molecule type" value="Genomic_DNA"/>
</dbReference>
<name>D6GSH6_FILAD</name>
<evidence type="ECO:0000313" key="2">
    <source>
        <dbReference type="Proteomes" id="UP000007468"/>
    </source>
</evidence>
<gene>
    <name evidence="1" type="ordered locus">HMPREF0389_00534</name>
</gene>